<dbReference type="Pfam" id="PF01502">
    <property type="entry name" value="PRA-CH"/>
    <property type="match status" value="1"/>
</dbReference>
<evidence type="ECO:0000256" key="4">
    <source>
        <dbReference type="ARBA" id="ARBA00017720"/>
    </source>
</evidence>
<dbReference type="GO" id="GO:0004635">
    <property type="term" value="F:phosphoribosyl-AMP cyclohydrolase activity"/>
    <property type="evidence" value="ECO:0007669"/>
    <property type="project" value="UniProtKB-EC"/>
</dbReference>
<evidence type="ECO:0000256" key="3">
    <source>
        <dbReference type="ARBA" id="ARBA00012721"/>
    </source>
</evidence>
<dbReference type="NCBIfam" id="NF000768">
    <property type="entry name" value="PRK00051.1"/>
    <property type="match status" value="1"/>
</dbReference>
<evidence type="ECO:0000256" key="1">
    <source>
        <dbReference type="ARBA" id="ARBA00000024"/>
    </source>
</evidence>
<sequence length="141" mass="15413">MSAGIRIEATPEQLAAVKYDANGLVPAIAQDVHDGTVLMVAWMNAETLRLTFEEGRTVYWSRSRREVWRKGDTSGEVQWVQEARYDCDADVLLFKVVQDGGGACHTGARSCFFRRFGADTTGDDTTDGDTTDTDTTAGVPS</sequence>
<dbReference type="PANTHER" id="PTHR42945:SF1">
    <property type="entry name" value="HISTIDINE BIOSYNTHESIS BIFUNCTIONAL PROTEIN HIS7"/>
    <property type="match status" value="1"/>
</dbReference>
<evidence type="ECO:0000256" key="8">
    <source>
        <dbReference type="ARBA" id="ARBA00023102"/>
    </source>
</evidence>
<dbReference type="SUPFAM" id="SSF141734">
    <property type="entry name" value="HisI-like"/>
    <property type="match status" value="1"/>
</dbReference>
<gene>
    <name evidence="10" type="ORF">UFOPK1493_02053</name>
</gene>
<dbReference type="GO" id="GO:0004636">
    <property type="term" value="F:phosphoribosyl-ATP diphosphatase activity"/>
    <property type="evidence" value="ECO:0007669"/>
    <property type="project" value="UniProtKB-ARBA"/>
</dbReference>
<evidence type="ECO:0000256" key="5">
    <source>
        <dbReference type="ARBA" id="ARBA00022490"/>
    </source>
</evidence>
<comment type="catalytic activity">
    <reaction evidence="1">
        <text>1-(5-phospho-beta-D-ribosyl)-5'-AMP + H2O = 1-(5-phospho-beta-D-ribosyl)-5-[(5-phospho-beta-D-ribosylamino)methylideneamino]imidazole-4-carboxamide</text>
        <dbReference type="Rhea" id="RHEA:20049"/>
        <dbReference type="ChEBI" id="CHEBI:15377"/>
        <dbReference type="ChEBI" id="CHEBI:58435"/>
        <dbReference type="ChEBI" id="CHEBI:59457"/>
        <dbReference type="EC" id="3.5.4.19"/>
    </reaction>
</comment>
<dbReference type="HAMAP" id="MF_01021">
    <property type="entry name" value="HisI"/>
    <property type="match status" value="1"/>
</dbReference>
<dbReference type="InterPro" id="IPR026660">
    <property type="entry name" value="PRA-CH"/>
</dbReference>
<feature type="domain" description="Phosphoribosyl-AMP cyclohydrolase" evidence="9">
    <location>
        <begin position="39"/>
        <end position="113"/>
    </location>
</feature>
<keyword evidence="5" id="KW-0963">Cytoplasm</keyword>
<dbReference type="EC" id="3.5.4.19" evidence="3"/>
<comment type="pathway">
    <text evidence="2">Amino-acid biosynthesis; L-histidine biosynthesis; L-histidine from 5-phospho-alpha-D-ribose 1-diphosphate: step 3/9.</text>
</comment>
<dbReference type="UniPathway" id="UPA00031">
    <property type="reaction ID" value="UER00008"/>
</dbReference>
<dbReference type="EMBL" id="CAEZSR010000074">
    <property type="protein sequence ID" value="CAB4565368.1"/>
    <property type="molecule type" value="Genomic_DNA"/>
</dbReference>
<evidence type="ECO:0000256" key="7">
    <source>
        <dbReference type="ARBA" id="ARBA00022801"/>
    </source>
</evidence>
<organism evidence="10">
    <name type="scientific">freshwater metagenome</name>
    <dbReference type="NCBI Taxonomy" id="449393"/>
    <lineage>
        <taxon>unclassified sequences</taxon>
        <taxon>metagenomes</taxon>
        <taxon>ecological metagenomes</taxon>
    </lineage>
</organism>
<dbReference type="FunFam" id="3.10.20.810:FF:000001">
    <property type="entry name" value="Histidine biosynthesis bifunctional protein HisIE"/>
    <property type="match status" value="1"/>
</dbReference>
<dbReference type="GO" id="GO:0000105">
    <property type="term" value="P:L-histidine biosynthetic process"/>
    <property type="evidence" value="ECO:0007669"/>
    <property type="project" value="UniProtKB-UniPathway"/>
</dbReference>
<dbReference type="PANTHER" id="PTHR42945">
    <property type="entry name" value="HISTIDINE BIOSYNTHESIS BIFUNCTIONAL PROTEIN"/>
    <property type="match status" value="1"/>
</dbReference>
<keyword evidence="8" id="KW-0368">Histidine biosynthesis</keyword>
<evidence type="ECO:0000256" key="6">
    <source>
        <dbReference type="ARBA" id="ARBA00022605"/>
    </source>
</evidence>
<dbReference type="Gene3D" id="3.10.20.810">
    <property type="entry name" value="Phosphoribosyl-AMP cyclohydrolase"/>
    <property type="match status" value="1"/>
</dbReference>
<dbReference type="AlphaFoldDB" id="A0A6J6DW98"/>
<keyword evidence="7" id="KW-0378">Hydrolase</keyword>
<reference evidence="10" key="1">
    <citation type="submission" date="2020-05" db="EMBL/GenBank/DDBJ databases">
        <authorList>
            <person name="Chiriac C."/>
            <person name="Salcher M."/>
            <person name="Ghai R."/>
            <person name="Kavagutti S V."/>
        </authorList>
    </citation>
    <scope>NUCLEOTIDE SEQUENCE</scope>
</reference>
<protein>
    <recommendedName>
        <fullName evidence="4">Histidine biosynthesis bifunctional protein HisIE</fullName>
        <ecNumber evidence="3">3.5.4.19</ecNumber>
    </recommendedName>
</protein>
<evidence type="ECO:0000256" key="2">
    <source>
        <dbReference type="ARBA" id="ARBA00005169"/>
    </source>
</evidence>
<keyword evidence="6" id="KW-0028">Amino-acid biosynthesis</keyword>
<dbReference type="InterPro" id="IPR002496">
    <property type="entry name" value="PRib_AMP_CycHydrolase_dom"/>
</dbReference>
<evidence type="ECO:0000313" key="10">
    <source>
        <dbReference type="EMBL" id="CAB4565368.1"/>
    </source>
</evidence>
<name>A0A6J6DW98_9ZZZZ</name>
<accession>A0A6J6DW98</accession>
<proteinExistence type="inferred from homology"/>
<dbReference type="InterPro" id="IPR038019">
    <property type="entry name" value="PRib_AMP_CycHydrolase_sf"/>
</dbReference>
<evidence type="ECO:0000259" key="9">
    <source>
        <dbReference type="Pfam" id="PF01502"/>
    </source>
</evidence>